<evidence type="ECO:0000313" key="1">
    <source>
        <dbReference type="EMBL" id="KKM93359.1"/>
    </source>
</evidence>
<reference evidence="1" key="1">
    <citation type="journal article" date="2015" name="Nature">
        <title>Complex archaea that bridge the gap between prokaryotes and eukaryotes.</title>
        <authorList>
            <person name="Spang A."/>
            <person name="Saw J.H."/>
            <person name="Jorgensen S.L."/>
            <person name="Zaremba-Niedzwiedzka K."/>
            <person name="Martijn J."/>
            <person name="Lind A.E."/>
            <person name="van Eijk R."/>
            <person name="Schleper C."/>
            <person name="Guy L."/>
            <person name="Ettema T.J."/>
        </authorList>
    </citation>
    <scope>NUCLEOTIDE SEQUENCE</scope>
</reference>
<name>A0A0F9LEK2_9ZZZZ</name>
<organism evidence="1">
    <name type="scientific">marine sediment metagenome</name>
    <dbReference type="NCBI Taxonomy" id="412755"/>
    <lineage>
        <taxon>unclassified sequences</taxon>
        <taxon>metagenomes</taxon>
        <taxon>ecological metagenomes</taxon>
    </lineage>
</organism>
<comment type="caution">
    <text evidence="1">The sequence shown here is derived from an EMBL/GenBank/DDBJ whole genome shotgun (WGS) entry which is preliminary data.</text>
</comment>
<dbReference type="AlphaFoldDB" id="A0A0F9LEK2"/>
<protein>
    <submittedName>
        <fullName evidence="1">Uncharacterized protein</fullName>
    </submittedName>
</protein>
<accession>A0A0F9LEK2</accession>
<sequence>MLVYEKTTLYADTINMSILVVQIIIKQWDKSQRTPKHVEDRAKIPSQYPVLSPPARYVFDNQCLVDQHGDDLLGNRVQYSQINDNVIQFDRFQINLTDMTLNYLAQADSESEARLIGSLDNSWLQCHYDWRYGVNEGGFYYWLYEDVTLNIISVDNVSEDLFMIAEPKKIVKL</sequence>
<gene>
    <name evidence="1" type="ORF">LCGC14_1209150</name>
</gene>
<dbReference type="EMBL" id="LAZR01006274">
    <property type="protein sequence ID" value="KKM93359.1"/>
    <property type="molecule type" value="Genomic_DNA"/>
</dbReference>
<proteinExistence type="predicted"/>